<reference evidence="5" key="1">
    <citation type="journal article" date="2019" name="Environ. Microbiol.">
        <title>Fungal ecological strategies reflected in gene transcription - a case study of two litter decomposers.</title>
        <authorList>
            <person name="Barbi F."/>
            <person name="Kohler A."/>
            <person name="Barry K."/>
            <person name="Baskaran P."/>
            <person name="Daum C."/>
            <person name="Fauchery L."/>
            <person name="Ihrmark K."/>
            <person name="Kuo A."/>
            <person name="LaButti K."/>
            <person name="Lipzen A."/>
            <person name="Morin E."/>
            <person name="Grigoriev I.V."/>
            <person name="Henrissat B."/>
            <person name="Lindahl B."/>
            <person name="Martin F."/>
        </authorList>
    </citation>
    <scope>NUCLEOTIDE SEQUENCE</scope>
    <source>
        <strain evidence="5">JB14</strain>
    </source>
</reference>
<dbReference type="SUPFAM" id="SSF53448">
    <property type="entry name" value="Nucleotide-diphospho-sugar transferases"/>
    <property type="match status" value="1"/>
</dbReference>
<dbReference type="Proteomes" id="UP000799118">
    <property type="component" value="Unassembled WGS sequence"/>
</dbReference>
<dbReference type="GO" id="GO:0005794">
    <property type="term" value="C:Golgi apparatus"/>
    <property type="evidence" value="ECO:0007669"/>
    <property type="project" value="TreeGrafter"/>
</dbReference>
<dbReference type="GO" id="GO:0000032">
    <property type="term" value="P:cell wall mannoprotein biosynthetic process"/>
    <property type="evidence" value="ECO:0007669"/>
    <property type="project" value="TreeGrafter"/>
</dbReference>
<dbReference type="GO" id="GO:0016020">
    <property type="term" value="C:membrane"/>
    <property type="evidence" value="ECO:0007669"/>
    <property type="project" value="InterPro"/>
</dbReference>
<evidence type="ECO:0000256" key="1">
    <source>
        <dbReference type="ARBA" id="ARBA00007677"/>
    </source>
</evidence>
<name>A0A6A4I0G6_9AGAR</name>
<proteinExistence type="inferred from homology"/>
<evidence type="ECO:0000313" key="6">
    <source>
        <dbReference type="Proteomes" id="UP000799118"/>
    </source>
</evidence>
<dbReference type="FunFam" id="3.90.550.10:FF:000051">
    <property type="entry name" value="Alpha-1,2-mannosyltransferase (Ktr4)"/>
    <property type="match status" value="1"/>
</dbReference>
<gene>
    <name evidence="5" type="ORF">BT96DRAFT_964246</name>
</gene>
<sequence>MTGLHRSKFALRCFSVLGVLLPPHPSSLVHSPPHRKANATFVILARNSDLDGAVRSVRSIEDRFNAKLFPPGEGYPYVFLSEVEFTDEFKKRITVLTSSPVTFGLIPQDHWFQPSWIDEDLARSGREQLIQEGIIYGESVSYRFNSGFFFRHPLLQEYRWYWRIEPDVHFHCDIDFDPFLYLENNNKTYGFTIALYEYESTVKSLWGAVQEFTTLHPEYVAKDNAMHFLSSDAGKSYNMCHFWSNFEIADLDFWRGAAYTAFFEHLDRKGGFYYERWGDAPVHSLAAALFLNKSQIHFFDEIGYEHWPYVHCPQPDEVWKKGKCSCGRSGGESFDYTDYSCLSTWEQGFK</sequence>
<feature type="chain" id="PRO_5025346818" evidence="4">
    <location>
        <begin position="19"/>
        <end position="350"/>
    </location>
</feature>
<dbReference type="Gene3D" id="3.90.550.10">
    <property type="entry name" value="Spore Coat Polysaccharide Biosynthesis Protein SpsA, Chain A"/>
    <property type="match status" value="1"/>
</dbReference>
<comment type="similarity">
    <text evidence="1">Belongs to the glycosyltransferase 15 family.</text>
</comment>
<dbReference type="OrthoDB" id="439943at2759"/>
<feature type="signal peptide" evidence="4">
    <location>
        <begin position="1"/>
        <end position="18"/>
    </location>
</feature>
<protein>
    <submittedName>
        <fullName evidence="5">Glycosyl transferase</fullName>
    </submittedName>
</protein>
<dbReference type="GO" id="GO:0006487">
    <property type="term" value="P:protein N-linked glycosylation"/>
    <property type="evidence" value="ECO:0007669"/>
    <property type="project" value="TreeGrafter"/>
</dbReference>
<evidence type="ECO:0000313" key="5">
    <source>
        <dbReference type="EMBL" id="KAE9404239.1"/>
    </source>
</evidence>
<dbReference type="AlphaFoldDB" id="A0A6A4I0G6"/>
<dbReference type="PIRSF" id="PIRSF018153">
    <property type="entry name" value="Glyco_trans_15"/>
    <property type="match status" value="1"/>
</dbReference>
<evidence type="ECO:0000256" key="2">
    <source>
        <dbReference type="ARBA" id="ARBA00022679"/>
    </source>
</evidence>
<dbReference type="InterPro" id="IPR002685">
    <property type="entry name" value="Glyco_trans_15"/>
</dbReference>
<evidence type="ECO:0000256" key="4">
    <source>
        <dbReference type="SAM" id="SignalP"/>
    </source>
</evidence>
<dbReference type="EMBL" id="ML769418">
    <property type="protein sequence ID" value="KAE9404239.1"/>
    <property type="molecule type" value="Genomic_DNA"/>
</dbReference>
<keyword evidence="2 5" id="KW-0808">Transferase</keyword>
<dbReference type="PANTHER" id="PTHR31121">
    <property type="entry name" value="ALPHA-1,2 MANNOSYLTRANSFERASE KTR1"/>
    <property type="match status" value="1"/>
</dbReference>
<dbReference type="PANTHER" id="PTHR31121:SF6">
    <property type="entry name" value="ALPHA-1,2 MANNOSYLTRANSFERASE KTR1"/>
    <property type="match status" value="1"/>
</dbReference>
<evidence type="ECO:0000256" key="3">
    <source>
        <dbReference type="PIRSR" id="PIRSR018153-1"/>
    </source>
</evidence>
<dbReference type="GO" id="GO:0000026">
    <property type="term" value="F:alpha-1,2-mannosyltransferase activity"/>
    <property type="evidence" value="ECO:0007669"/>
    <property type="project" value="TreeGrafter"/>
</dbReference>
<feature type="active site" description="Nucleophile" evidence="3">
    <location>
        <position position="247"/>
    </location>
</feature>
<dbReference type="InterPro" id="IPR029044">
    <property type="entry name" value="Nucleotide-diphossugar_trans"/>
</dbReference>
<keyword evidence="4" id="KW-0732">Signal</keyword>
<organism evidence="5 6">
    <name type="scientific">Gymnopus androsaceus JB14</name>
    <dbReference type="NCBI Taxonomy" id="1447944"/>
    <lineage>
        <taxon>Eukaryota</taxon>
        <taxon>Fungi</taxon>
        <taxon>Dikarya</taxon>
        <taxon>Basidiomycota</taxon>
        <taxon>Agaricomycotina</taxon>
        <taxon>Agaricomycetes</taxon>
        <taxon>Agaricomycetidae</taxon>
        <taxon>Agaricales</taxon>
        <taxon>Marasmiineae</taxon>
        <taxon>Omphalotaceae</taxon>
        <taxon>Gymnopus</taxon>
    </lineage>
</organism>
<dbReference type="Pfam" id="PF01793">
    <property type="entry name" value="Glyco_transf_15"/>
    <property type="match status" value="1"/>
</dbReference>
<keyword evidence="6" id="KW-1185">Reference proteome</keyword>
<accession>A0A6A4I0G6</accession>